<dbReference type="Pfam" id="PF03810">
    <property type="entry name" value="IBN_N"/>
    <property type="match status" value="1"/>
</dbReference>
<proteinExistence type="predicted"/>
<dbReference type="EMBL" id="JAPFFF010000014">
    <property type="protein sequence ID" value="KAK8870954.1"/>
    <property type="molecule type" value="Genomic_DNA"/>
</dbReference>
<keyword evidence="3" id="KW-1185">Reference proteome</keyword>
<dbReference type="InterPro" id="IPR016024">
    <property type="entry name" value="ARM-type_fold"/>
</dbReference>
<dbReference type="InterPro" id="IPR011989">
    <property type="entry name" value="ARM-like"/>
</dbReference>
<accession>A0ABR2IZI5</accession>
<feature type="domain" description="Importin N-terminal" evidence="1">
    <location>
        <begin position="27"/>
        <end position="90"/>
    </location>
</feature>
<dbReference type="Gene3D" id="1.25.10.10">
    <property type="entry name" value="Leucine-rich Repeat Variant"/>
    <property type="match status" value="1"/>
</dbReference>
<dbReference type="SUPFAM" id="SSF48371">
    <property type="entry name" value="ARM repeat"/>
    <property type="match status" value="1"/>
</dbReference>
<sequence>MDQLISLLEESFTSNDNQYLQSIFDSLSSFCFDPNFYKSLNLILQSNTVNPNVKFAALIYFKNLIQYRWKNLPPPIHQNIFYIFIETIIHMHDSCYIYHIMQISDRLIDLNLLEIPWTNYIIQFLDNDPISSLILTRSFTFQYRKTDVSDILKNVLSFIFTEFSKEQQNPLFKKISFKIIRHSFPIIQFEENQLIFLIQYMINNLSPDHILQFISVFSKISINNPSLIYPIESPLVSYLVQYLNIPKVAIRFFPMISTFSKDQKLWELFDSNFINFFIPFFNVDENEISDPVKFINDHYFDSFMSTTDPNSAAFRCLEEISQYHFSVIEKVLQLLKSEFESRSNANNIYSISHISSAVLKNYDFSESNPSAKDLFNFVFQFFESDSILIKCGILIILQFESYLECPIEEHIQKCIELIFDQNELIQFFSMNVLSKSLPCFKNFQVLHNFQPNLIISKILQISQRFEIPQFTDLLRYLFTDLSYLTQLKPFLIEIVDSTFSIAQFYSELSPEMILNSNSISSVFDSILTLIIQLKSVSSSIEFEICKLSFIKSIQLLKPNLMMHALDVIFIAAYYSPQIFPEMWDSFDILLTLIGENSQFFSNEIIFSIFAVISLRDPDGVKNRLEMMVNLSTMIIDKYSIDEFSIFIAVLIKLNIVQREVFSTLICKIFLAWENDGIDFVDDFFELLASIFLTCGDLFVEIFGEKLNDFLDDIINFCDSKYLMLFTPFIFQFLNDEQKSNCISIIDSNNHESHSNDLQEEYNAFDDNPLSLPHISLFSESDIIENYQKFKS</sequence>
<evidence type="ECO:0000259" key="1">
    <source>
        <dbReference type="PROSITE" id="PS50166"/>
    </source>
</evidence>
<organism evidence="2 3">
    <name type="scientific">Tritrichomonas musculus</name>
    <dbReference type="NCBI Taxonomy" id="1915356"/>
    <lineage>
        <taxon>Eukaryota</taxon>
        <taxon>Metamonada</taxon>
        <taxon>Parabasalia</taxon>
        <taxon>Tritrichomonadida</taxon>
        <taxon>Tritrichomonadidae</taxon>
        <taxon>Tritrichomonas</taxon>
    </lineage>
</organism>
<evidence type="ECO:0000313" key="3">
    <source>
        <dbReference type="Proteomes" id="UP001470230"/>
    </source>
</evidence>
<gene>
    <name evidence="2" type="ORF">M9Y10_008867</name>
</gene>
<dbReference type="InterPro" id="IPR001494">
    <property type="entry name" value="Importin-beta_N"/>
</dbReference>
<name>A0ABR2IZI5_9EUKA</name>
<evidence type="ECO:0000313" key="2">
    <source>
        <dbReference type="EMBL" id="KAK8870954.1"/>
    </source>
</evidence>
<reference evidence="2 3" key="1">
    <citation type="submission" date="2024-04" db="EMBL/GenBank/DDBJ databases">
        <title>Tritrichomonas musculus Genome.</title>
        <authorList>
            <person name="Alves-Ferreira E."/>
            <person name="Grigg M."/>
            <person name="Lorenzi H."/>
            <person name="Galac M."/>
        </authorList>
    </citation>
    <scope>NUCLEOTIDE SEQUENCE [LARGE SCALE GENOMIC DNA]</scope>
    <source>
        <strain evidence="2 3">EAF2021</strain>
    </source>
</reference>
<dbReference type="PROSITE" id="PS50166">
    <property type="entry name" value="IMPORTIN_B_NT"/>
    <property type="match status" value="1"/>
</dbReference>
<comment type="caution">
    <text evidence="2">The sequence shown here is derived from an EMBL/GenBank/DDBJ whole genome shotgun (WGS) entry which is preliminary data.</text>
</comment>
<dbReference type="Proteomes" id="UP001470230">
    <property type="component" value="Unassembled WGS sequence"/>
</dbReference>
<protein>
    <recommendedName>
        <fullName evidence="1">Importin N-terminal domain-containing protein</fullName>
    </recommendedName>
</protein>